<dbReference type="EMBL" id="JAIWJX010000002">
    <property type="protein sequence ID" value="MCK6255895.1"/>
    <property type="molecule type" value="Genomic_DNA"/>
</dbReference>
<organism evidence="16 17">
    <name type="scientific">Fictibacillus marinisediminis</name>
    <dbReference type="NCBI Taxonomy" id="2878389"/>
    <lineage>
        <taxon>Bacteria</taxon>
        <taxon>Bacillati</taxon>
        <taxon>Bacillota</taxon>
        <taxon>Bacilli</taxon>
        <taxon>Bacillales</taxon>
        <taxon>Fictibacillaceae</taxon>
        <taxon>Fictibacillus</taxon>
    </lineage>
</organism>
<dbReference type="GO" id="GO:0005886">
    <property type="term" value="C:plasma membrane"/>
    <property type="evidence" value="ECO:0007669"/>
    <property type="project" value="UniProtKB-SubCell"/>
</dbReference>
<dbReference type="SUPFAM" id="SSF47384">
    <property type="entry name" value="Homodimeric domain of signal transducing histidine kinase"/>
    <property type="match status" value="1"/>
</dbReference>
<evidence type="ECO:0000256" key="4">
    <source>
        <dbReference type="ARBA" id="ARBA00022475"/>
    </source>
</evidence>
<evidence type="ECO:0000256" key="7">
    <source>
        <dbReference type="ARBA" id="ARBA00022692"/>
    </source>
</evidence>
<keyword evidence="8" id="KW-0547">Nucleotide-binding</keyword>
<dbReference type="PROSITE" id="PS50109">
    <property type="entry name" value="HIS_KIN"/>
    <property type="match status" value="1"/>
</dbReference>
<comment type="catalytic activity">
    <reaction evidence="1">
        <text>ATP + protein L-histidine = ADP + protein N-phospho-L-histidine.</text>
        <dbReference type="EC" id="2.7.13.3"/>
    </reaction>
</comment>
<dbReference type="PANTHER" id="PTHR43065">
    <property type="entry name" value="SENSOR HISTIDINE KINASE"/>
    <property type="match status" value="1"/>
</dbReference>
<evidence type="ECO:0000256" key="8">
    <source>
        <dbReference type="ARBA" id="ARBA00022741"/>
    </source>
</evidence>
<dbReference type="GO" id="GO:0000155">
    <property type="term" value="F:phosphorelay sensor kinase activity"/>
    <property type="evidence" value="ECO:0007669"/>
    <property type="project" value="InterPro"/>
</dbReference>
<comment type="subcellular location">
    <subcellularLocation>
        <location evidence="2">Cell membrane</location>
        <topology evidence="2">Multi-pass membrane protein</topology>
    </subcellularLocation>
</comment>
<evidence type="ECO:0000256" key="3">
    <source>
        <dbReference type="ARBA" id="ARBA00012438"/>
    </source>
</evidence>
<feature type="domain" description="Histidine kinase" evidence="15">
    <location>
        <begin position="208"/>
        <end position="416"/>
    </location>
</feature>
<sequence>MKYFLQPLFVNIAVIFSLTYIANTIVPFLIERKLALKAKMLYGGVAGICALLCMAYPIETLKDSFFDLRNVPIVVATLYGGLLPGAICTIIVSIARLIIGGHFAFLGVVLALVAFVIAGAYKGFFTEEMKKWRAGIVIAAVYTIIYMMIIHSEMNFLPRDFYWIYFICFNVSFFTSILLIERLTFINMRLEETAYLDKLSVVGQMAAAIAHEVRNPLTTVRGLIQFLAKDTKDKKLEEFAPLILDELDRTNKIITDYLNLVKPGKPDLKVLQLDKLIKDTLSLIRPYGFLHNTVIAYELTGENDEIVADEHHVKQCLINIIKNAIESTDGKEGLITVYKHSFSKDSITLAIEDNGKGMSEEELQQIGLPFYTTKTKGTGLGTMIISRLIRDIGGSVRYESKPEEGTKVLLTLPVKSS</sequence>
<reference evidence="16" key="1">
    <citation type="submission" date="2021-09" db="EMBL/GenBank/DDBJ databases">
        <title>Genome analysis of Fictibacillus sp. KIGAM418 isolated from marine sediment.</title>
        <authorList>
            <person name="Seo M.-J."/>
            <person name="Cho E.-S."/>
            <person name="Hwang C.Y."/>
        </authorList>
    </citation>
    <scope>NUCLEOTIDE SEQUENCE</scope>
    <source>
        <strain evidence="16">KIGAM418</strain>
    </source>
</reference>
<accession>A0A9X2BCN5</accession>
<dbReference type="Pfam" id="PF00512">
    <property type="entry name" value="HisKA"/>
    <property type="match status" value="1"/>
</dbReference>
<evidence type="ECO:0000256" key="14">
    <source>
        <dbReference type="SAM" id="Phobius"/>
    </source>
</evidence>
<proteinExistence type="predicted"/>
<evidence type="ECO:0000259" key="15">
    <source>
        <dbReference type="PROSITE" id="PS50109"/>
    </source>
</evidence>
<dbReference type="InterPro" id="IPR036097">
    <property type="entry name" value="HisK_dim/P_sf"/>
</dbReference>
<dbReference type="GO" id="GO:0005524">
    <property type="term" value="F:ATP binding"/>
    <property type="evidence" value="ECO:0007669"/>
    <property type="project" value="UniProtKB-KW"/>
</dbReference>
<dbReference type="SMART" id="SM00388">
    <property type="entry name" value="HisKA"/>
    <property type="match status" value="1"/>
</dbReference>
<keyword evidence="12" id="KW-0902">Two-component regulatory system</keyword>
<feature type="transmembrane region" description="Helical" evidence="14">
    <location>
        <begin position="7"/>
        <end position="28"/>
    </location>
</feature>
<dbReference type="PANTHER" id="PTHR43065:SF46">
    <property type="entry name" value="C4-DICARBOXYLATE TRANSPORT SENSOR PROTEIN DCTB"/>
    <property type="match status" value="1"/>
</dbReference>
<dbReference type="InterPro" id="IPR004358">
    <property type="entry name" value="Sig_transdc_His_kin-like_C"/>
</dbReference>
<evidence type="ECO:0000256" key="10">
    <source>
        <dbReference type="ARBA" id="ARBA00022840"/>
    </source>
</evidence>
<keyword evidence="10" id="KW-0067">ATP-binding</keyword>
<dbReference type="GO" id="GO:0071555">
    <property type="term" value="P:cell wall organization"/>
    <property type="evidence" value="ECO:0007669"/>
    <property type="project" value="InterPro"/>
</dbReference>
<evidence type="ECO:0000313" key="17">
    <source>
        <dbReference type="Proteomes" id="UP001139011"/>
    </source>
</evidence>
<dbReference type="Proteomes" id="UP001139011">
    <property type="component" value="Unassembled WGS sequence"/>
</dbReference>
<dbReference type="Gene3D" id="3.30.565.10">
    <property type="entry name" value="Histidine kinase-like ATPase, C-terminal domain"/>
    <property type="match status" value="1"/>
</dbReference>
<evidence type="ECO:0000256" key="12">
    <source>
        <dbReference type="ARBA" id="ARBA00023012"/>
    </source>
</evidence>
<gene>
    <name evidence="16" type="ORF">LCY76_04665</name>
</gene>
<dbReference type="CDD" id="cd00082">
    <property type="entry name" value="HisKA"/>
    <property type="match status" value="1"/>
</dbReference>
<keyword evidence="17" id="KW-1185">Reference proteome</keyword>
<evidence type="ECO:0000256" key="11">
    <source>
        <dbReference type="ARBA" id="ARBA00022989"/>
    </source>
</evidence>
<dbReference type="Pfam" id="PF07694">
    <property type="entry name" value="5TM-5TMR_LYT"/>
    <property type="match status" value="1"/>
</dbReference>
<keyword evidence="13 14" id="KW-0472">Membrane</keyword>
<evidence type="ECO:0000256" key="9">
    <source>
        <dbReference type="ARBA" id="ARBA00022777"/>
    </source>
</evidence>
<dbReference type="SUPFAM" id="SSF55874">
    <property type="entry name" value="ATPase domain of HSP90 chaperone/DNA topoisomerase II/histidine kinase"/>
    <property type="match status" value="1"/>
</dbReference>
<keyword evidence="6" id="KW-0808">Transferase</keyword>
<feature type="transmembrane region" description="Helical" evidence="14">
    <location>
        <begin position="70"/>
        <end position="92"/>
    </location>
</feature>
<evidence type="ECO:0000256" key="13">
    <source>
        <dbReference type="ARBA" id="ARBA00023136"/>
    </source>
</evidence>
<dbReference type="InterPro" id="IPR036890">
    <property type="entry name" value="HATPase_C_sf"/>
</dbReference>
<dbReference type="EC" id="2.7.13.3" evidence="3"/>
<dbReference type="Pfam" id="PF02518">
    <property type="entry name" value="HATPase_c"/>
    <property type="match status" value="1"/>
</dbReference>
<keyword evidence="7 14" id="KW-0812">Transmembrane</keyword>
<keyword evidence="11 14" id="KW-1133">Transmembrane helix</keyword>
<evidence type="ECO:0000256" key="2">
    <source>
        <dbReference type="ARBA" id="ARBA00004651"/>
    </source>
</evidence>
<keyword evidence="5" id="KW-0597">Phosphoprotein</keyword>
<feature type="transmembrane region" description="Helical" evidence="14">
    <location>
        <begin position="40"/>
        <end position="58"/>
    </location>
</feature>
<dbReference type="InterPro" id="IPR005467">
    <property type="entry name" value="His_kinase_dom"/>
</dbReference>
<evidence type="ECO:0000256" key="6">
    <source>
        <dbReference type="ARBA" id="ARBA00022679"/>
    </source>
</evidence>
<dbReference type="CDD" id="cd00075">
    <property type="entry name" value="HATPase"/>
    <property type="match status" value="1"/>
</dbReference>
<dbReference type="SMART" id="SM00387">
    <property type="entry name" value="HATPase_c"/>
    <property type="match status" value="1"/>
</dbReference>
<keyword evidence="4" id="KW-1003">Cell membrane</keyword>
<feature type="transmembrane region" description="Helical" evidence="14">
    <location>
        <begin position="98"/>
        <end position="120"/>
    </location>
</feature>
<evidence type="ECO:0000313" key="16">
    <source>
        <dbReference type="EMBL" id="MCK6255895.1"/>
    </source>
</evidence>
<name>A0A9X2BCN5_9BACL</name>
<dbReference type="InterPro" id="IPR003661">
    <property type="entry name" value="HisK_dim/P_dom"/>
</dbReference>
<dbReference type="AlphaFoldDB" id="A0A9X2BCN5"/>
<dbReference type="Gene3D" id="1.10.287.130">
    <property type="match status" value="1"/>
</dbReference>
<feature type="transmembrane region" description="Helical" evidence="14">
    <location>
        <begin position="132"/>
        <end position="150"/>
    </location>
</feature>
<protein>
    <recommendedName>
        <fullName evidence="3">histidine kinase</fullName>
        <ecNumber evidence="3">2.7.13.3</ecNumber>
    </recommendedName>
</protein>
<dbReference type="PRINTS" id="PR00344">
    <property type="entry name" value="BCTRLSENSOR"/>
</dbReference>
<evidence type="ECO:0000256" key="5">
    <source>
        <dbReference type="ARBA" id="ARBA00022553"/>
    </source>
</evidence>
<dbReference type="InterPro" id="IPR003594">
    <property type="entry name" value="HATPase_dom"/>
</dbReference>
<dbReference type="RefSeq" id="WP_248251641.1">
    <property type="nucleotide sequence ID" value="NZ_JAIWJX010000002.1"/>
</dbReference>
<keyword evidence="9 16" id="KW-0418">Kinase</keyword>
<dbReference type="InterPro" id="IPR011620">
    <property type="entry name" value="Sig_transdc_His_kinase_LytS_TM"/>
</dbReference>
<feature type="transmembrane region" description="Helical" evidence="14">
    <location>
        <begin position="162"/>
        <end position="180"/>
    </location>
</feature>
<comment type="caution">
    <text evidence="16">The sequence shown here is derived from an EMBL/GenBank/DDBJ whole genome shotgun (WGS) entry which is preliminary data.</text>
</comment>
<evidence type="ECO:0000256" key="1">
    <source>
        <dbReference type="ARBA" id="ARBA00000085"/>
    </source>
</evidence>